<protein>
    <submittedName>
        <fullName evidence="2">Uncharacterized protein</fullName>
    </submittedName>
</protein>
<dbReference type="STRING" id="29845.A0A1V6RX80"/>
<evidence type="ECO:0000256" key="1">
    <source>
        <dbReference type="SAM" id="MobiDB-lite"/>
    </source>
</evidence>
<reference evidence="3" key="1">
    <citation type="journal article" date="2017" name="Nat. Microbiol.">
        <title>Global analysis of biosynthetic gene clusters reveals vast potential of secondary metabolite production in Penicillium species.</title>
        <authorList>
            <person name="Nielsen J.C."/>
            <person name="Grijseels S."/>
            <person name="Prigent S."/>
            <person name="Ji B."/>
            <person name="Dainat J."/>
            <person name="Nielsen K.F."/>
            <person name="Frisvad J.C."/>
            <person name="Workman M."/>
            <person name="Nielsen J."/>
        </authorList>
    </citation>
    <scope>NUCLEOTIDE SEQUENCE [LARGE SCALE GENOMIC DNA]</scope>
    <source>
        <strain evidence="3">IBT 29486</strain>
    </source>
</reference>
<proteinExistence type="predicted"/>
<dbReference type="EMBL" id="MDYP01000018">
    <property type="protein sequence ID" value="OQE06382.1"/>
    <property type="molecule type" value="Genomic_DNA"/>
</dbReference>
<keyword evidence="3" id="KW-1185">Reference proteome</keyword>
<comment type="caution">
    <text evidence="2">The sequence shown here is derived from an EMBL/GenBank/DDBJ whole genome shotgun (WGS) entry which is preliminary data.</text>
</comment>
<name>A0A1V6RX80_9EURO</name>
<dbReference type="Proteomes" id="UP000191518">
    <property type="component" value="Unassembled WGS sequence"/>
</dbReference>
<gene>
    <name evidence="2" type="ORF">PENVUL_c018G00456</name>
</gene>
<evidence type="ECO:0000313" key="2">
    <source>
        <dbReference type="EMBL" id="OQE06382.1"/>
    </source>
</evidence>
<dbReference type="AlphaFoldDB" id="A0A1V6RX80"/>
<evidence type="ECO:0000313" key="3">
    <source>
        <dbReference type="Proteomes" id="UP000191518"/>
    </source>
</evidence>
<organism evidence="2 3">
    <name type="scientific">Penicillium vulpinum</name>
    <dbReference type="NCBI Taxonomy" id="29845"/>
    <lineage>
        <taxon>Eukaryota</taxon>
        <taxon>Fungi</taxon>
        <taxon>Dikarya</taxon>
        <taxon>Ascomycota</taxon>
        <taxon>Pezizomycotina</taxon>
        <taxon>Eurotiomycetes</taxon>
        <taxon>Eurotiomycetidae</taxon>
        <taxon>Eurotiales</taxon>
        <taxon>Aspergillaceae</taxon>
        <taxon>Penicillium</taxon>
    </lineage>
</organism>
<feature type="region of interest" description="Disordered" evidence="1">
    <location>
        <begin position="1"/>
        <end position="67"/>
    </location>
</feature>
<sequence length="408" mass="45705">MDRPRRAAAQKPEGHYALTSPTKKRKTRSEALTGKKDKKNDDSDEDSMSKNMPSSAPQKKGKQKQSKIDPIAEDTLAPGTIPVILPEPLDPVALALDLKVSYESRIPPPPVRPKRQTRWQRPATNPIVYMEDLPKGFNYDEPDLDPEDLEAQIARCYERISDNIVVGQFQIKLNELLGTKKHRDTMMALEPAGLSWLVVERLQNLRAILEWLKSGSDEFELADNVESIIEAYLSGQLRFNPGLVTYWVRGAQVCQPRPFKWDEFEFISAEHDARKGFWVEGLEGPGLTPQLVQWVAEPRPGGDVLSGSDMNICLRLPRTPALPQPVPVQFSFVDDTGASIMQINRSDVNELLNQNLDAAGNPPPPQVIGALRMLVADGSSVPFICMRFEINLFDSPTMSYMAPIWQPV</sequence>
<accession>A0A1V6RX80</accession>